<dbReference type="Proteomes" id="UP000613740">
    <property type="component" value="Unassembled WGS sequence"/>
</dbReference>
<reference evidence="2" key="1">
    <citation type="journal article" date="2020" name="bioRxiv">
        <title>Comparative genomics of Chlamydomonas.</title>
        <authorList>
            <person name="Craig R.J."/>
            <person name="Hasan A.R."/>
            <person name="Ness R.W."/>
            <person name="Keightley P.D."/>
        </authorList>
    </citation>
    <scope>NUCLEOTIDE SEQUENCE</scope>
    <source>
        <strain evidence="2">CCAP 11/173</strain>
    </source>
</reference>
<feature type="domain" description="UVR" evidence="1">
    <location>
        <begin position="14"/>
        <end position="49"/>
    </location>
</feature>
<name>A0A835VW17_9CHLO</name>
<dbReference type="Pfam" id="PF13474">
    <property type="entry name" value="SnoaL_3"/>
    <property type="match status" value="1"/>
</dbReference>
<evidence type="ECO:0000313" key="2">
    <source>
        <dbReference type="EMBL" id="KAG2430015.1"/>
    </source>
</evidence>
<protein>
    <recommendedName>
        <fullName evidence="1">UVR domain-containing protein</fullName>
    </recommendedName>
</protein>
<dbReference type="PANTHER" id="PTHR34957:SF1">
    <property type="entry name" value="NUCLEAR TRANSPORT FACTOR 2 (NTF2) FAMILY PROTEIN"/>
    <property type="match status" value="1"/>
</dbReference>
<dbReference type="InterPro" id="IPR032710">
    <property type="entry name" value="NTF2-like_dom_sf"/>
</dbReference>
<dbReference type="AlphaFoldDB" id="A0A835VW17"/>
<evidence type="ECO:0000313" key="3">
    <source>
        <dbReference type="Proteomes" id="UP000613740"/>
    </source>
</evidence>
<dbReference type="SUPFAM" id="SSF54427">
    <property type="entry name" value="NTF2-like"/>
    <property type="match status" value="1"/>
</dbReference>
<dbReference type="Pfam" id="PF02151">
    <property type="entry name" value="UVR"/>
    <property type="match status" value="1"/>
</dbReference>
<sequence length="176" mass="19669">MNCRSLSLDAEDLDTPIADLEQALKRAVSKEDFKSAAKLRDAIQQKQSISKLAVEDANRRFYDAFMSGRVEEMDKIVGEGEHVQVVHPGSSTIAGRAQVMDSWRAIMRNVRPGAFKVALEDVRVYAREDFGYVTCVEIIDADDSAGRIIATNVFEKQDGVWRIVQHHGSPTAGRFR</sequence>
<keyword evidence="3" id="KW-1185">Reference proteome</keyword>
<dbReference type="FunFam" id="3.10.450.50:FF:000090">
    <property type="entry name" value="Nuclear transport factor 2 (NTF2) family protein"/>
    <property type="match status" value="1"/>
</dbReference>
<dbReference type="EMBL" id="JAEHOD010000081">
    <property type="protein sequence ID" value="KAG2430015.1"/>
    <property type="molecule type" value="Genomic_DNA"/>
</dbReference>
<organism evidence="2 3">
    <name type="scientific">Chlamydomonas schloesseri</name>
    <dbReference type="NCBI Taxonomy" id="2026947"/>
    <lineage>
        <taxon>Eukaryota</taxon>
        <taxon>Viridiplantae</taxon>
        <taxon>Chlorophyta</taxon>
        <taxon>core chlorophytes</taxon>
        <taxon>Chlorophyceae</taxon>
        <taxon>CS clade</taxon>
        <taxon>Chlamydomonadales</taxon>
        <taxon>Chlamydomonadaceae</taxon>
        <taxon>Chlamydomonas</taxon>
    </lineage>
</organism>
<gene>
    <name evidence="2" type="ORF">HYH02_013843</name>
</gene>
<proteinExistence type="predicted"/>
<evidence type="ECO:0000259" key="1">
    <source>
        <dbReference type="PROSITE" id="PS50151"/>
    </source>
</evidence>
<dbReference type="InterPro" id="IPR001943">
    <property type="entry name" value="UVR_dom"/>
</dbReference>
<comment type="caution">
    <text evidence="2">The sequence shown here is derived from an EMBL/GenBank/DDBJ whole genome shotgun (WGS) entry which is preliminary data.</text>
</comment>
<dbReference type="PROSITE" id="PS50151">
    <property type="entry name" value="UVR"/>
    <property type="match status" value="1"/>
</dbReference>
<dbReference type="Gene3D" id="3.10.450.50">
    <property type="match status" value="1"/>
</dbReference>
<dbReference type="OrthoDB" id="2335338at2759"/>
<dbReference type="InterPro" id="IPR037401">
    <property type="entry name" value="SnoaL-like"/>
</dbReference>
<dbReference type="Gene3D" id="4.10.860.10">
    <property type="entry name" value="UVR domain"/>
    <property type="match status" value="1"/>
</dbReference>
<dbReference type="PANTHER" id="PTHR34957">
    <property type="entry name" value="NUCLEAR TRANSPORT FACTOR 2 (NTF2) FAMILY PROTEIN"/>
    <property type="match status" value="1"/>
</dbReference>
<accession>A0A835VW17</accession>